<dbReference type="EMBL" id="JACJFM010000005">
    <property type="protein sequence ID" value="MBB1486145.1"/>
    <property type="molecule type" value="Genomic_DNA"/>
</dbReference>
<dbReference type="GO" id="GO:0005315">
    <property type="term" value="F:phosphate transmembrane transporter activity"/>
    <property type="evidence" value="ECO:0007669"/>
    <property type="project" value="InterPro"/>
</dbReference>
<protein>
    <recommendedName>
        <fullName evidence="6">Phosphate transporter</fullName>
    </recommendedName>
</protein>
<accession>A0A839ILQ1</accession>
<feature type="transmembrane region" description="Helical" evidence="6">
    <location>
        <begin position="243"/>
        <end position="265"/>
    </location>
</feature>
<name>A0A839ILQ1_9GAMM</name>
<keyword evidence="8" id="KW-1185">Reference proteome</keyword>
<keyword evidence="3 6" id="KW-0812">Transmembrane</keyword>
<feature type="transmembrane region" description="Helical" evidence="6">
    <location>
        <begin position="70"/>
        <end position="92"/>
    </location>
</feature>
<feature type="transmembrane region" description="Helical" evidence="6">
    <location>
        <begin position="169"/>
        <end position="188"/>
    </location>
</feature>
<comment type="similarity">
    <text evidence="6">Belongs to the inorganic phosphate transporter (PiT) (TC 2.A.20) family.</text>
</comment>
<feature type="transmembrane region" description="Helical" evidence="6">
    <location>
        <begin position="317"/>
        <end position="339"/>
    </location>
</feature>
<evidence type="ECO:0000256" key="1">
    <source>
        <dbReference type="ARBA" id="ARBA00004141"/>
    </source>
</evidence>
<dbReference type="PANTHER" id="PTHR11101:SF80">
    <property type="entry name" value="PHOSPHATE TRANSPORTER"/>
    <property type="match status" value="1"/>
</dbReference>
<comment type="subcellular location">
    <subcellularLocation>
        <location evidence="1 6">Membrane</location>
        <topology evidence="1 6">Multi-pass membrane protein</topology>
    </subcellularLocation>
</comment>
<dbReference type="GO" id="GO:0035435">
    <property type="term" value="P:phosphate ion transmembrane transport"/>
    <property type="evidence" value="ECO:0007669"/>
    <property type="project" value="TreeGrafter"/>
</dbReference>
<evidence type="ECO:0000313" key="7">
    <source>
        <dbReference type="EMBL" id="MBB1486145.1"/>
    </source>
</evidence>
<gene>
    <name evidence="7" type="ORF">H4O21_05950</name>
</gene>
<dbReference type="GO" id="GO:0016020">
    <property type="term" value="C:membrane"/>
    <property type="evidence" value="ECO:0007669"/>
    <property type="project" value="UniProtKB-SubCell"/>
</dbReference>
<reference evidence="7 8" key="1">
    <citation type="submission" date="2020-08" db="EMBL/GenBank/DDBJ databases">
        <title>Oceanospirillum sp. nov. isolated from marine sediment.</title>
        <authorList>
            <person name="Ji X."/>
        </authorList>
    </citation>
    <scope>NUCLEOTIDE SEQUENCE [LARGE SCALE GENOMIC DNA]</scope>
    <source>
        <strain evidence="7 8">D5</strain>
    </source>
</reference>
<evidence type="ECO:0000256" key="3">
    <source>
        <dbReference type="ARBA" id="ARBA00022692"/>
    </source>
</evidence>
<keyword evidence="4 6" id="KW-1133">Transmembrane helix</keyword>
<sequence>MDISFLFFVSSGLFLGWSLGANDAANIFGTAVGTRMIRFITAATICSVFVLLGAVISGGGTSETIASFGGVNRIAGSFIVALAAALAVFFALRSGVTASTSQAIIGSLIGWNLYSSSVMDTELLLRILSTWVLCPLLAGIVAVLLTLIAERFLLWRRPHLLTQDALTRIALILTGALGAYALGANNIGNVMGVFVEVSPFRDIESGQFSLSATQQLFMLGGLAIAMGVFTYSRRVMMTIGNGVMDISPIAAWIIVCAHSIVLLMFSSRSLEQLLSDMNLPTLPLVPVSSSQAVIGALVGLALLKGGKAINWHTLKKISLGWLVTPASAALLSLTGLFLMEHIGEQPVYASSRYVISETGFNKLEQEGIETWRYRHLAGVEFHSPKAFINKIESYQPLSAQQRKQLLDIAYLSRFELNHQLYRNSHNWLSTEQWQAVQSLKNQQFSYRWQLRDALAALSPQWRYKPDTPHNRSANRQLQQQLTKLERLLEINPPHQ</sequence>
<evidence type="ECO:0000256" key="2">
    <source>
        <dbReference type="ARBA" id="ARBA00022448"/>
    </source>
</evidence>
<dbReference type="InterPro" id="IPR001204">
    <property type="entry name" value="Phos_transporter"/>
</dbReference>
<evidence type="ECO:0000256" key="5">
    <source>
        <dbReference type="ARBA" id="ARBA00023136"/>
    </source>
</evidence>
<evidence type="ECO:0000256" key="4">
    <source>
        <dbReference type="ARBA" id="ARBA00022989"/>
    </source>
</evidence>
<dbReference type="Proteomes" id="UP000565262">
    <property type="component" value="Unassembled WGS sequence"/>
</dbReference>
<feature type="transmembrane region" description="Helical" evidence="6">
    <location>
        <begin position="285"/>
        <end position="305"/>
    </location>
</feature>
<proteinExistence type="inferred from homology"/>
<evidence type="ECO:0000313" key="8">
    <source>
        <dbReference type="Proteomes" id="UP000565262"/>
    </source>
</evidence>
<evidence type="ECO:0000256" key="6">
    <source>
        <dbReference type="RuleBase" id="RU363058"/>
    </source>
</evidence>
<comment type="caution">
    <text evidence="7">The sequence shown here is derived from an EMBL/GenBank/DDBJ whole genome shotgun (WGS) entry which is preliminary data.</text>
</comment>
<keyword evidence="6" id="KW-0592">Phosphate transport</keyword>
<dbReference type="AlphaFoldDB" id="A0A839ILQ1"/>
<keyword evidence="2 6" id="KW-0813">Transport</keyword>
<dbReference type="Pfam" id="PF01384">
    <property type="entry name" value="PHO4"/>
    <property type="match status" value="1"/>
</dbReference>
<feature type="transmembrane region" description="Helical" evidence="6">
    <location>
        <begin position="36"/>
        <end position="58"/>
    </location>
</feature>
<dbReference type="PANTHER" id="PTHR11101">
    <property type="entry name" value="PHOSPHATE TRANSPORTER"/>
    <property type="match status" value="1"/>
</dbReference>
<organism evidence="7 8">
    <name type="scientific">Oceanospirillum sediminis</name>
    <dbReference type="NCBI Taxonomy" id="2760088"/>
    <lineage>
        <taxon>Bacteria</taxon>
        <taxon>Pseudomonadati</taxon>
        <taxon>Pseudomonadota</taxon>
        <taxon>Gammaproteobacteria</taxon>
        <taxon>Oceanospirillales</taxon>
        <taxon>Oceanospirillaceae</taxon>
        <taxon>Oceanospirillum</taxon>
    </lineage>
</organism>
<feature type="transmembrane region" description="Helical" evidence="6">
    <location>
        <begin position="123"/>
        <end position="148"/>
    </location>
</feature>
<keyword evidence="5 6" id="KW-0472">Membrane</keyword>
<feature type="transmembrane region" description="Helical" evidence="6">
    <location>
        <begin position="208"/>
        <end position="231"/>
    </location>
</feature>